<reference evidence="1 2" key="1">
    <citation type="submission" date="2019-08" db="EMBL/GenBank/DDBJ databases">
        <authorList>
            <person name="Peeters C."/>
        </authorList>
    </citation>
    <scope>NUCLEOTIDE SEQUENCE [LARGE SCALE GENOMIC DNA]</scope>
    <source>
        <strain evidence="1 2">LMG 20603</strain>
    </source>
</reference>
<gene>
    <name evidence="1" type="primary">ompB_2</name>
    <name evidence="1" type="ORF">PBR20603_01594</name>
</gene>
<accession>A0A5E5BQV8</accession>
<name>A0A5E5BQV8_9BURK</name>
<dbReference type="AlphaFoldDB" id="A0A5E5BQV8"/>
<evidence type="ECO:0000313" key="2">
    <source>
        <dbReference type="Proteomes" id="UP000382040"/>
    </source>
</evidence>
<dbReference type="RefSeq" id="WP_150559016.1">
    <property type="nucleotide sequence ID" value="NZ_CABPST010000003.1"/>
</dbReference>
<keyword evidence="2" id="KW-1185">Reference proteome</keyword>
<sequence>MRITNAAGTSAPIAVTVTVQAVPVTASGRQVNVSANESTNHKPGFVKDTRIGTLSPYIRVELQHDVNGQRVAGLAYADIAGSGPVYFVPGSP</sequence>
<dbReference type="EMBL" id="CABPST010000003">
    <property type="protein sequence ID" value="VVE87657.1"/>
    <property type="molecule type" value="Genomic_DNA"/>
</dbReference>
<organism evidence="1 2">
    <name type="scientific">Pandoraea bronchicola</name>
    <dbReference type="NCBI Taxonomy" id="2508287"/>
    <lineage>
        <taxon>Bacteria</taxon>
        <taxon>Pseudomonadati</taxon>
        <taxon>Pseudomonadota</taxon>
        <taxon>Betaproteobacteria</taxon>
        <taxon>Burkholderiales</taxon>
        <taxon>Burkholderiaceae</taxon>
        <taxon>Pandoraea</taxon>
    </lineage>
</organism>
<evidence type="ECO:0000313" key="1">
    <source>
        <dbReference type="EMBL" id="VVE87657.1"/>
    </source>
</evidence>
<dbReference type="Proteomes" id="UP000382040">
    <property type="component" value="Unassembled WGS sequence"/>
</dbReference>
<protein>
    <submittedName>
        <fullName evidence="1">Outer membrane protein B</fullName>
    </submittedName>
</protein>
<proteinExistence type="predicted"/>